<protein>
    <submittedName>
        <fullName evidence="2">Pimeloyl-ACP methyl ester carboxylesterase</fullName>
    </submittedName>
</protein>
<evidence type="ECO:0000313" key="3">
    <source>
        <dbReference type="Proteomes" id="UP000540506"/>
    </source>
</evidence>
<dbReference type="EMBL" id="JACHJV010000003">
    <property type="protein sequence ID" value="MBB4928616.1"/>
    <property type="molecule type" value="Genomic_DNA"/>
</dbReference>
<comment type="caution">
    <text evidence="2">The sequence shown here is derived from an EMBL/GenBank/DDBJ whole genome shotgun (WGS) entry which is preliminary data.</text>
</comment>
<organism evidence="2 3">
    <name type="scientific">Kitasatospora kifunensis</name>
    <name type="common">Streptomyces kifunensis</name>
    <dbReference type="NCBI Taxonomy" id="58351"/>
    <lineage>
        <taxon>Bacteria</taxon>
        <taxon>Bacillati</taxon>
        <taxon>Actinomycetota</taxon>
        <taxon>Actinomycetes</taxon>
        <taxon>Kitasatosporales</taxon>
        <taxon>Streptomycetaceae</taxon>
        <taxon>Kitasatospora</taxon>
    </lineage>
</organism>
<dbReference type="SUPFAM" id="SSF53474">
    <property type="entry name" value="alpha/beta-Hydrolases"/>
    <property type="match status" value="1"/>
</dbReference>
<proteinExistence type="predicted"/>
<dbReference type="Gene3D" id="3.40.50.1820">
    <property type="entry name" value="alpha/beta hydrolase"/>
    <property type="match status" value="1"/>
</dbReference>
<dbReference type="Proteomes" id="UP000540506">
    <property type="component" value="Unassembled WGS sequence"/>
</dbReference>
<sequence>MTTPPKGAYASVNGLEMYYEIHGTGRPLVLLHGGVHTIGLTFGAIMPALAATHRVIAVELQGHGHTADIDREMSVPGFAEDVVALLDVLGIERADLFGFSLGGMTALEMALRYPARADRVVLASVPFQPDGYLEEIRDPALHAGSRRLPTAADFQAMVDAYTAVAPHPEHFQDFMARCTVAAGYEGWSEDDLRGLVPPALLVVGDTDFVRIEHAAQMHRLIPDARLAILPDCLHMDVMRRTELLLPMVESFLAP</sequence>
<feature type="domain" description="AB hydrolase-1" evidence="1">
    <location>
        <begin position="27"/>
        <end position="151"/>
    </location>
</feature>
<evidence type="ECO:0000313" key="2">
    <source>
        <dbReference type="EMBL" id="MBB4928616.1"/>
    </source>
</evidence>
<name>A0A7W7RC06_KITKI</name>
<keyword evidence="3" id="KW-1185">Reference proteome</keyword>
<dbReference type="InterPro" id="IPR050471">
    <property type="entry name" value="AB_hydrolase"/>
</dbReference>
<dbReference type="InterPro" id="IPR029058">
    <property type="entry name" value="AB_hydrolase_fold"/>
</dbReference>
<dbReference type="GO" id="GO:0003824">
    <property type="term" value="F:catalytic activity"/>
    <property type="evidence" value="ECO:0007669"/>
    <property type="project" value="UniProtKB-ARBA"/>
</dbReference>
<dbReference type="PANTHER" id="PTHR43433">
    <property type="entry name" value="HYDROLASE, ALPHA/BETA FOLD FAMILY PROTEIN"/>
    <property type="match status" value="1"/>
</dbReference>
<dbReference type="InterPro" id="IPR000073">
    <property type="entry name" value="AB_hydrolase_1"/>
</dbReference>
<dbReference type="Pfam" id="PF00561">
    <property type="entry name" value="Abhydrolase_1"/>
    <property type="match status" value="1"/>
</dbReference>
<dbReference type="AlphaFoldDB" id="A0A7W7RC06"/>
<reference evidence="2 3" key="1">
    <citation type="submission" date="2020-08" db="EMBL/GenBank/DDBJ databases">
        <title>Sequencing the genomes of 1000 actinobacteria strains.</title>
        <authorList>
            <person name="Klenk H.-P."/>
        </authorList>
    </citation>
    <scope>NUCLEOTIDE SEQUENCE [LARGE SCALE GENOMIC DNA]</scope>
    <source>
        <strain evidence="2 3">DSM 41654</strain>
    </source>
</reference>
<gene>
    <name evidence="2" type="ORF">FHR34_007713</name>
</gene>
<dbReference type="RefSeq" id="WP_312897618.1">
    <property type="nucleotide sequence ID" value="NZ_JACHJV010000003.1"/>
</dbReference>
<evidence type="ECO:0000259" key="1">
    <source>
        <dbReference type="Pfam" id="PF00561"/>
    </source>
</evidence>
<dbReference type="PANTHER" id="PTHR43433:SF5">
    <property type="entry name" value="AB HYDROLASE-1 DOMAIN-CONTAINING PROTEIN"/>
    <property type="match status" value="1"/>
</dbReference>
<accession>A0A7W7RC06</accession>
<dbReference type="PRINTS" id="PR00111">
    <property type="entry name" value="ABHYDROLASE"/>
</dbReference>